<dbReference type="Gene3D" id="3.40.50.2020">
    <property type="match status" value="1"/>
</dbReference>
<keyword evidence="2" id="KW-0328">Glycosyltransferase</keyword>
<sequence length="208" mass="22352">MSFRDREAGGALLAEALARYARRPDLAVLGLVRGGVPVAATVARRLEAPLDALVVRKLGVPWEPEVAFGALGSEGVCVLNQDIAAQVPPETVAGVLRREALELRRREQRYRGGRPRLHLRGQVVVLVDDGLATGASARAGVAVTRRLGARWVVVAAPVGSPFAVDQLLEVADEVVCPVQPPDFDAVSCWYEDFDQVSDAEVEALLTWV</sequence>
<dbReference type="CDD" id="cd06223">
    <property type="entry name" value="PRTases_typeI"/>
    <property type="match status" value="1"/>
</dbReference>
<evidence type="ECO:0000313" key="3">
    <source>
        <dbReference type="Proteomes" id="UP000653674"/>
    </source>
</evidence>
<organism evidence="2 3">
    <name type="scientific">Planosporangium flavigriseum</name>
    <dbReference type="NCBI Taxonomy" id="373681"/>
    <lineage>
        <taxon>Bacteria</taxon>
        <taxon>Bacillati</taxon>
        <taxon>Actinomycetota</taxon>
        <taxon>Actinomycetes</taxon>
        <taxon>Micromonosporales</taxon>
        <taxon>Micromonosporaceae</taxon>
        <taxon>Planosporangium</taxon>
    </lineage>
</organism>
<keyword evidence="3" id="KW-1185">Reference proteome</keyword>
<keyword evidence="2" id="KW-0808">Transferase</keyword>
<dbReference type="EMBL" id="BONU01000002">
    <property type="protein sequence ID" value="GIG72019.1"/>
    <property type="molecule type" value="Genomic_DNA"/>
</dbReference>
<name>A0A8J3PKC9_9ACTN</name>
<dbReference type="Pfam" id="PF00156">
    <property type="entry name" value="Pribosyltran"/>
    <property type="match status" value="1"/>
</dbReference>
<dbReference type="InterPro" id="IPR000836">
    <property type="entry name" value="PRTase_dom"/>
</dbReference>
<dbReference type="Gene3D" id="3.30.1310.20">
    <property type="entry name" value="PRTase-like"/>
    <property type="match status" value="1"/>
</dbReference>
<evidence type="ECO:0000259" key="1">
    <source>
        <dbReference type="Pfam" id="PF00156"/>
    </source>
</evidence>
<dbReference type="GO" id="GO:0016757">
    <property type="term" value="F:glycosyltransferase activity"/>
    <property type="evidence" value="ECO:0007669"/>
    <property type="project" value="UniProtKB-KW"/>
</dbReference>
<proteinExistence type="predicted"/>
<protein>
    <submittedName>
        <fullName evidence="2">Phosphoribosyltransferase</fullName>
    </submittedName>
</protein>
<dbReference type="RefSeq" id="WP_168074817.1">
    <property type="nucleotide sequence ID" value="NZ_BAAAQJ010000008.1"/>
</dbReference>
<dbReference type="Proteomes" id="UP000653674">
    <property type="component" value="Unassembled WGS sequence"/>
</dbReference>
<dbReference type="InterPro" id="IPR029057">
    <property type="entry name" value="PRTase-like"/>
</dbReference>
<comment type="caution">
    <text evidence="2">The sequence shown here is derived from an EMBL/GenBank/DDBJ whole genome shotgun (WGS) entry which is preliminary data.</text>
</comment>
<reference evidence="2" key="1">
    <citation type="submission" date="2021-01" db="EMBL/GenBank/DDBJ databases">
        <title>Whole genome shotgun sequence of Planosporangium flavigriseum NBRC 105377.</title>
        <authorList>
            <person name="Komaki H."/>
            <person name="Tamura T."/>
        </authorList>
    </citation>
    <scope>NUCLEOTIDE SEQUENCE</scope>
    <source>
        <strain evidence="2">NBRC 105377</strain>
    </source>
</reference>
<evidence type="ECO:0000313" key="2">
    <source>
        <dbReference type="EMBL" id="GIG72019.1"/>
    </source>
</evidence>
<dbReference type="SUPFAM" id="SSF53271">
    <property type="entry name" value="PRTase-like"/>
    <property type="match status" value="1"/>
</dbReference>
<dbReference type="AlphaFoldDB" id="A0A8J3PKC9"/>
<accession>A0A8J3PKC9</accession>
<feature type="domain" description="Phosphoribosyltransferase" evidence="1">
    <location>
        <begin position="13"/>
        <end position="155"/>
    </location>
</feature>
<gene>
    <name evidence="2" type="ORF">Pfl04_04230</name>
</gene>